<dbReference type="Proteomes" id="UP000677054">
    <property type="component" value="Unassembled WGS sequence"/>
</dbReference>
<dbReference type="PROSITE" id="PS50070">
    <property type="entry name" value="KRINGLE_2"/>
    <property type="match status" value="1"/>
</dbReference>
<feature type="domain" description="Kringle" evidence="5">
    <location>
        <begin position="120"/>
        <end position="202"/>
    </location>
</feature>
<dbReference type="Pfam" id="PF00051">
    <property type="entry name" value="Kringle"/>
    <property type="match status" value="1"/>
</dbReference>
<name>A0A7R9AHB7_9CRUS</name>
<evidence type="ECO:0000256" key="4">
    <source>
        <dbReference type="SAM" id="MobiDB-lite"/>
    </source>
</evidence>
<keyword evidence="2 3" id="KW-1015">Disulfide bond</keyword>
<protein>
    <recommendedName>
        <fullName evidence="5">Kringle domain-containing protein</fullName>
    </recommendedName>
</protein>
<evidence type="ECO:0000313" key="6">
    <source>
        <dbReference type="EMBL" id="CAD7254008.1"/>
    </source>
</evidence>
<evidence type="ECO:0000256" key="3">
    <source>
        <dbReference type="PROSITE-ProRule" id="PRU00121"/>
    </source>
</evidence>
<dbReference type="PROSITE" id="PS00021">
    <property type="entry name" value="KRINGLE_1"/>
    <property type="match status" value="1"/>
</dbReference>
<dbReference type="InterPro" id="IPR013806">
    <property type="entry name" value="Kringle-like"/>
</dbReference>
<dbReference type="PRINTS" id="PR00018">
    <property type="entry name" value="KRINGLE"/>
</dbReference>
<dbReference type="AlphaFoldDB" id="A0A7R9AHB7"/>
<evidence type="ECO:0000259" key="5">
    <source>
        <dbReference type="PROSITE" id="PS50070"/>
    </source>
</evidence>
<dbReference type="EMBL" id="CAJPEV010007426">
    <property type="protein sequence ID" value="CAG0904753.1"/>
    <property type="molecule type" value="Genomic_DNA"/>
</dbReference>
<dbReference type="PANTHER" id="PTHR24261">
    <property type="entry name" value="PLASMINOGEN-RELATED"/>
    <property type="match status" value="1"/>
</dbReference>
<dbReference type="EMBL" id="LR906943">
    <property type="protein sequence ID" value="CAD7254008.1"/>
    <property type="molecule type" value="Genomic_DNA"/>
</dbReference>
<dbReference type="PANTHER" id="PTHR24261:SF7">
    <property type="entry name" value="KRINGLE DOMAIN-CONTAINING PROTEIN"/>
    <property type="match status" value="1"/>
</dbReference>
<dbReference type="InterPro" id="IPR018056">
    <property type="entry name" value="Kringle_CS"/>
</dbReference>
<evidence type="ECO:0000256" key="1">
    <source>
        <dbReference type="ARBA" id="ARBA00022572"/>
    </source>
</evidence>
<evidence type="ECO:0000313" key="7">
    <source>
        <dbReference type="Proteomes" id="UP000677054"/>
    </source>
</evidence>
<keyword evidence="7" id="KW-1185">Reference proteome</keyword>
<feature type="compositionally biased region" description="Basic and acidic residues" evidence="4">
    <location>
        <begin position="54"/>
        <end position="82"/>
    </location>
</feature>
<sequence>ELAMVLSVIEEFTNTMSEIIGTDGDVSVMVGFDPTKSDRVELDSIRLDRTELDMEESERTELDNTDSERTELNNPDSVRRLDNSGSGCLVMGKSGYGSTESGDTGEPAIGYPECRQTEMGKDYVGTQRRTETGKSCLRWDTYASNYSKTGEFGPMTSYGNLFRFGDPKWDQDFCRNPTLKERPWCFVDKPGITFEFCNIPLCPNYPRSARWTSWKNGIHAYPPFLRKQNILKRRPNNWGGEGGVEEKGPGRQRVQCWVG</sequence>
<reference evidence="6" key="1">
    <citation type="submission" date="2020-11" db="EMBL/GenBank/DDBJ databases">
        <authorList>
            <person name="Tran Van P."/>
        </authorList>
    </citation>
    <scope>NUCLEOTIDE SEQUENCE</scope>
</reference>
<gene>
    <name evidence="6" type="ORF">DSTB1V02_LOCUS13754</name>
</gene>
<dbReference type="InterPro" id="IPR050759">
    <property type="entry name" value="Serine_protease_kringle"/>
</dbReference>
<proteinExistence type="predicted"/>
<evidence type="ECO:0000256" key="2">
    <source>
        <dbReference type="ARBA" id="ARBA00023157"/>
    </source>
</evidence>
<feature type="region of interest" description="Disordered" evidence="4">
    <location>
        <begin position="54"/>
        <end position="112"/>
    </location>
</feature>
<dbReference type="InterPro" id="IPR038178">
    <property type="entry name" value="Kringle_sf"/>
</dbReference>
<feature type="non-terminal residue" evidence="6">
    <location>
        <position position="1"/>
    </location>
</feature>
<dbReference type="OrthoDB" id="1915767at2759"/>
<feature type="disulfide bond" evidence="3">
    <location>
        <begin position="174"/>
        <end position="197"/>
    </location>
</feature>
<keyword evidence="1 3" id="KW-0420">Kringle</keyword>
<accession>A0A7R9AHB7</accession>
<dbReference type="SUPFAM" id="SSF57440">
    <property type="entry name" value="Kringle-like"/>
    <property type="match status" value="1"/>
</dbReference>
<comment type="caution">
    <text evidence="3">Lacks conserved residue(s) required for the propagation of feature annotation.</text>
</comment>
<dbReference type="SMART" id="SM00130">
    <property type="entry name" value="KR"/>
    <property type="match status" value="1"/>
</dbReference>
<dbReference type="Gene3D" id="2.40.20.10">
    <property type="entry name" value="Plasminogen Kringle 4"/>
    <property type="match status" value="1"/>
</dbReference>
<organism evidence="6">
    <name type="scientific">Darwinula stevensoni</name>
    <dbReference type="NCBI Taxonomy" id="69355"/>
    <lineage>
        <taxon>Eukaryota</taxon>
        <taxon>Metazoa</taxon>
        <taxon>Ecdysozoa</taxon>
        <taxon>Arthropoda</taxon>
        <taxon>Crustacea</taxon>
        <taxon>Oligostraca</taxon>
        <taxon>Ostracoda</taxon>
        <taxon>Podocopa</taxon>
        <taxon>Podocopida</taxon>
        <taxon>Darwinulocopina</taxon>
        <taxon>Darwinuloidea</taxon>
        <taxon>Darwinulidae</taxon>
        <taxon>Darwinula</taxon>
    </lineage>
</organism>
<dbReference type="InterPro" id="IPR000001">
    <property type="entry name" value="Kringle"/>
</dbReference>